<accession>A0AAV1JN98</accession>
<gene>
    <name evidence="1" type="ORF">LNINA_LOCUS9402</name>
</gene>
<keyword evidence="2" id="KW-1185">Reference proteome</keyword>
<proteinExistence type="predicted"/>
<evidence type="ECO:0000313" key="2">
    <source>
        <dbReference type="Proteomes" id="UP001497472"/>
    </source>
</evidence>
<evidence type="ECO:0000313" key="1">
    <source>
        <dbReference type="EMBL" id="CAK1550163.1"/>
    </source>
</evidence>
<organism evidence="1 2">
    <name type="scientific">Leptosia nina</name>
    <dbReference type="NCBI Taxonomy" id="320188"/>
    <lineage>
        <taxon>Eukaryota</taxon>
        <taxon>Metazoa</taxon>
        <taxon>Ecdysozoa</taxon>
        <taxon>Arthropoda</taxon>
        <taxon>Hexapoda</taxon>
        <taxon>Insecta</taxon>
        <taxon>Pterygota</taxon>
        <taxon>Neoptera</taxon>
        <taxon>Endopterygota</taxon>
        <taxon>Lepidoptera</taxon>
        <taxon>Glossata</taxon>
        <taxon>Ditrysia</taxon>
        <taxon>Papilionoidea</taxon>
        <taxon>Pieridae</taxon>
        <taxon>Pierinae</taxon>
        <taxon>Leptosia</taxon>
    </lineage>
</organism>
<dbReference type="EMBL" id="CAVLEF010000073">
    <property type="protein sequence ID" value="CAK1550163.1"/>
    <property type="molecule type" value="Genomic_DNA"/>
</dbReference>
<comment type="caution">
    <text evidence="1">The sequence shown here is derived from an EMBL/GenBank/DDBJ whole genome shotgun (WGS) entry which is preliminary data.</text>
</comment>
<sequence length="76" mass="9381">MFCRRKVLVSFNRRRYRIQLKKQYFKKGNYLGNQSTVEHRLFLKFQKIKINVDKELGLLLRQDQKKKYLNYGLLKV</sequence>
<reference evidence="1 2" key="1">
    <citation type="submission" date="2023-11" db="EMBL/GenBank/DDBJ databases">
        <authorList>
            <person name="Okamura Y."/>
        </authorList>
    </citation>
    <scope>NUCLEOTIDE SEQUENCE [LARGE SCALE GENOMIC DNA]</scope>
</reference>
<dbReference type="Proteomes" id="UP001497472">
    <property type="component" value="Unassembled WGS sequence"/>
</dbReference>
<evidence type="ECO:0008006" key="3">
    <source>
        <dbReference type="Google" id="ProtNLM"/>
    </source>
</evidence>
<dbReference type="AlphaFoldDB" id="A0AAV1JN98"/>
<protein>
    <recommendedName>
        <fullName evidence="3">Ribosomal protein S4</fullName>
    </recommendedName>
</protein>
<name>A0AAV1JN98_9NEOP</name>